<keyword evidence="2" id="KW-0812">Transmembrane</keyword>
<organism evidence="10 11">
    <name type="scientific">Pontibacter burrus</name>
    <dbReference type="NCBI Taxonomy" id="2704466"/>
    <lineage>
        <taxon>Bacteria</taxon>
        <taxon>Pseudomonadati</taxon>
        <taxon>Bacteroidota</taxon>
        <taxon>Cytophagia</taxon>
        <taxon>Cytophagales</taxon>
        <taxon>Hymenobacteraceae</taxon>
        <taxon>Pontibacter</taxon>
    </lineage>
</organism>
<evidence type="ECO:0000313" key="10">
    <source>
        <dbReference type="EMBL" id="NEM98958.1"/>
    </source>
</evidence>
<evidence type="ECO:0000256" key="7">
    <source>
        <dbReference type="ARBA" id="ARBA00038030"/>
    </source>
</evidence>
<name>A0A6B3LYW8_9BACT</name>
<proteinExistence type="inferred from homology"/>
<keyword evidence="9" id="KW-0732">Signal</keyword>
<dbReference type="PANTHER" id="PTHR46208">
    <property type="entry name" value="MITOCHONDRIAL IMPORT RECEPTOR SUBUNIT TOM70"/>
    <property type="match status" value="1"/>
</dbReference>
<dbReference type="AlphaFoldDB" id="A0A6B3LYW8"/>
<dbReference type="SMART" id="SM00028">
    <property type="entry name" value="TPR"/>
    <property type="match status" value="2"/>
</dbReference>
<dbReference type="Gene3D" id="1.25.40.10">
    <property type="entry name" value="Tetratricopeptide repeat domain"/>
    <property type="match status" value="1"/>
</dbReference>
<dbReference type="InterPro" id="IPR019734">
    <property type="entry name" value="TPR_rpt"/>
</dbReference>
<comment type="similarity">
    <text evidence="7">Belongs to the Tom70 family.</text>
</comment>
<evidence type="ECO:0000256" key="8">
    <source>
        <dbReference type="PROSITE-ProRule" id="PRU00339"/>
    </source>
</evidence>
<feature type="repeat" description="TPR" evidence="8">
    <location>
        <begin position="65"/>
        <end position="98"/>
    </location>
</feature>
<dbReference type="GO" id="GO:0016020">
    <property type="term" value="C:membrane"/>
    <property type="evidence" value="ECO:0007669"/>
    <property type="project" value="UniProtKB-SubCell"/>
</dbReference>
<feature type="repeat" description="TPR" evidence="8">
    <location>
        <begin position="99"/>
        <end position="132"/>
    </location>
</feature>
<dbReference type="GO" id="GO:0030943">
    <property type="term" value="F:mitochondrion targeting sequence binding"/>
    <property type="evidence" value="ECO:0007669"/>
    <property type="project" value="TreeGrafter"/>
</dbReference>
<dbReference type="GO" id="GO:0030150">
    <property type="term" value="P:protein import into mitochondrial matrix"/>
    <property type="evidence" value="ECO:0007669"/>
    <property type="project" value="TreeGrafter"/>
</dbReference>
<evidence type="ECO:0000256" key="9">
    <source>
        <dbReference type="SAM" id="SignalP"/>
    </source>
</evidence>
<evidence type="ECO:0000256" key="2">
    <source>
        <dbReference type="ARBA" id="ARBA00022692"/>
    </source>
</evidence>
<evidence type="ECO:0000313" key="11">
    <source>
        <dbReference type="Proteomes" id="UP000474777"/>
    </source>
</evidence>
<dbReference type="EMBL" id="JAAGWD010000006">
    <property type="protein sequence ID" value="NEM98958.1"/>
    <property type="molecule type" value="Genomic_DNA"/>
</dbReference>
<keyword evidence="3" id="KW-0677">Repeat</keyword>
<dbReference type="RefSeq" id="WP_163915841.1">
    <property type="nucleotide sequence ID" value="NZ_JAAGWD010000006.1"/>
</dbReference>
<dbReference type="Pfam" id="PF14559">
    <property type="entry name" value="TPR_19"/>
    <property type="match status" value="1"/>
</dbReference>
<feature type="chain" id="PRO_5025679433" evidence="9">
    <location>
        <begin position="21"/>
        <end position="238"/>
    </location>
</feature>
<gene>
    <name evidence="10" type="ORF">GXP69_14740</name>
</gene>
<dbReference type="InterPro" id="IPR011990">
    <property type="entry name" value="TPR-like_helical_dom_sf"/>
</dbReference>
<dbReference type="GO" id="GO:0008320">
    <property type="term" value="F:protein transmembrane transporter activity"/>
    <property type="evidence" value="ECO:0007669"/>
    <property type="project" value="TreeGrafter"/>
</dbReference>
<comment type="subcellular location">
    <subcellularLocation>
        <location evidence="1">Membrane</location>
        <topology evidence="1">Single-pass membrane protein</topology>
    </subcellularLocation>
</comment>
<comment type="caution">
    <text evidence="10">The sequence shown here is derived from an EMBL/GenBank/DDBJ whole genome shotgun (WGS) entry which is preliminary data.</text>
</comment>
<feature type="signal peptide" evidence="9">
    <location>
        <begin position="1"/>
        <end position="20"/>
    </location>
</feature>
<dbReference type="PROSITE" id="PS50293">
    <property type="entry name" value="TPR_REGION"/>
    <property type="match status" value="1"/>
</dbReference>
<dbReference type="SUPFAM" id="SSF48452">
    <property type="entry name" value="TPR-like"/>
    <property type="match status" value="1"/>
</dbReference>
<accession>A0A6B3LYW8</accession>
<sequence length="238" mass="27135">MKRILATIVVCLTAVAFTFAQEATPLPAKVLPMFGKIAKTEAQQKSDEKFLKSSDASFSTRPEASKFFMERGWQYLNEGQIDTAMHRFNLAWLLNPDNSETYWAFGLVTVARGNPAEAVEYYQKALSYEPKNALLLSDLANCYLAIYNQNPKKKTLKQATAYTQQALAADAQNAFACFAMSQVEYHNKKYAEAWTWLHKGRELNITAMDYTYLMQLIEKMPDPKGFFNQKEQAEEQSE</sequence>
<keyword evidence="6" id="KW-0472">Membrane</keyword>
<keyword evidence="5" id="KW-1133">Transmembrane helix</keyword>
<evidence type="ECO:0000256" key="6">
    <source>
        <dbReference type="ARBA" id="ARBA00023136"/>
    </source>
</evidence>
<dbReference type="PANTHER" id="PTHR46208:SF1">
    <property type="entry name" value="MITOCHONDRIAL IMPORT RECEPTOR SUBUNIT TOM70"/>
    <property type="match status" value="1"/>
</dbReference>
<dbReference type="PROSITE" id="PS50005">
    <property type="entry name" value="TPR"/>
    <property type="match status" value="2"/>
</dbReference>
<protein>
    <submittedName>
        <fullName evidence="10">Tetratricopeptide repeat protein</fullName>
    </submittedName>
</protein>
<evidence type="ECO:0000256" key="5">
    <source>
        <dbReference type="ARBA" id="ARBA00022989"/>
    </source>
</evidence>
<dbReference type="Proteomes" id="UP000474777">
    <property type="component" value="Unassembled WGS sequence"/>
</dbReference>
<keyword evidence="11" id="KW-1185">Reference proteome</keyword>
<evidence type="ECO:0000256" key="1">
    <source>
        <dbReference type="ARBA" id="ARBA00004167"/>
    </source>
</evidence>
<reference evidence="10 11" key="1">
    <citation type="submission" date="2020-02" db="EMBL/GenBank/DDBJ databases">
        <authorList>
            <person name="Kim M.K."/>
        </authorList>
    </citation>
    <scope>NUCLEOTIDE SEQUENCE [LARGE SCALE GENOMIC DNA]</scope>
    <source>
        <strain evidence="10 11">BT327</strain>
    </source>
</reference>
<keyword evidence="4 8" id="KW-0802">TPR repeat</keyword>
<evidence type="ECO:0000256" key="4">
    <source>
        <dbReference type="ARBA" id="ARBA00022803"/>
    </source>
</evidence>
<evidence type="ECO:0000256" key="3">
    <source>
        <dbReference type="ARBA" id="ARBA00022737"/>
    </source>
</evidence>